<dbReference type="OrthoDB" id="9991913at2759"/>
<accession>A0A1M2V755</accession>
<proteinExistence type="predicted"/>
<dbReference type="GO" id="GO:0030267">
    <property type="term" value="F:glyoxylate reductase (NADPH) activity"/>
    <property type="evidence" value="ECO:0007669"/>
    <property type="project" value="TreeGrafter"/>
</dbReference>
<evidence type="ECO:0000313" key="4">
    <source>
        <dbReference type="Proteomes" id="UP000184267"/>
    </source>
</evidence>
<dbReference type="InterPro" id="IPR006140">
    <property type="entry name" value="D-isomer_DH_NAD-bd"/>
</dbReference>
<dbReference type="InterPro" id="IPR036291">
    <property type="entry name" value="NAD(P)-bd_dom_sf"/>
</dbReference>
<dbReference type="PANTHER" id="PTHR10996">
    <property type="entry name" value="2-HYDROXYACID DEHYDROGENASE-RELATED"/>
    <property type="match status" value="1"/>
</dbReference>
<dbReference type="AlphaFoldDB" id="A0A1M2V755"/>
<reference evidence="3 4" key="1">
    <citation type="submission" date="2016-10" db="EMBL/GenBank/DDBJ databases">
        <title>Genome sequence of the basidiomycete white-rot fungus Trametes pubescens.</title>
        <authorList>
            <person name="Makela M.R."/>
            <person name="Granchi Z."/>
            <person name="Peng M."/>
            <person name="De Vries R.P."/>
            <person name="Grigoriev I."/>
            <person name="Riley R."/>
            <person name="Hilden K."/>
        </authorList>
    </citation>
    <scope>NUCLEOTIDE SEQUENCE [LARGE SCALE GENOMIC DNA]</scope>
    <source>
        <strain evidence="3 4">FBCC735</strain>
    </source>
</reference>
<dbReference type="Gene3D" id="3.40.50.720">
    <property type="entry name" value="NAD(P)-binding Rossmann-like Domain"/>
    <property type="match status" value="2"/>
</dbReference>
<organism evidence="3 4">
    <name type="scientific">Trametes pubescens</name>
    <name type="common">White-rot fungus</name>
    <dbReference type="NCBI Taxonomy" id="154538"/>
    <lineage>
        <taxon>Eukaryota</taxon>
        <taxon>Fungi</taxon>
        <taxon>Dikarya</taxon>
        <taxon>Basidiomycota</taxon>
        <taxon>Agaricomycotina</taxon>
        <taxon>Agaricomycetes</taxon>
        <taxon>Polyporales</taxon>
        <taxon>Polyporaceae</taxon>
        <taxon>Trametes</taxon>
    </lineage>
</organism>
<comment type="caution">
    <text evidence="3">The sequence shown here is derived from an EMBL/GenBank/DDBJ whole genome shotgun (WGS) entry which is preliminary data.</text>
</comment>
<evidence type="ECO:0000256" key="1">
    <source>
        <dbReference type="ARBA" id="ARBA00023002"/>
    </source>
</evidence>
<dbReference type="SUPFAM" id="SSF51735">
    <property type="entry name" value="NAD(P)-binding Rossmann-fold domains"/>
    <property type="match status" value="1"/>
</dbReference>
<dbReference type="SUPFAM" id="SSF52283">
    <property type="entry name" value="Formate/glycerate dehydrogenase catalytic domain-like"/>
    <property type="match status" value="1"/>
</dbReference>
<feature type="domain" description="D-isomer specific 2-hydroxyacid dehydrogenase NAD-binding" evidence="2">
    <location>
        <begin position="116"/>
        <end position="305"/>
    </location>
</feature>
<dbReference type="InterPro" id="IPR050223">
    <property type="entry name" value="D-isomer_2-hydroxyacid_DH"/>
</dbReference>
<sequence>MSTSRRKVVVARDLGPDVMPLLLDHPELEVIAWPYDTKPCDRKWLLENIPGASGVLVMLSDKVDAELLNAAGPSLQVVSTMSVGYEHVQIPELGKRSIKLGYTPDVLTEAVADLSIMLALMAGRNVKETNEVVQTGQWPNFVWSPFGFCGPQLSANPVNPKPTAGFIGFGRIAQATLARLVPFGFARCLYTANPSTPPNLEADAQVAAKYGVKEVRRVDLAELAQESDVVFVLAPGGASTHHIVDEAFLRQMKKTAVLVNTSRGTLVDSDALSRALHERWLYGAGIDVVEGEPKVDQNHPLVTAPR</sequence>
<dbReference type="GO" id="GO:0016618">
    <property type="term" value="F:hydroxypyruvate reductase [NAD(P)H] activity"/>
    <property type="evidence" value="ECO:0007669"/>
    <property type="project" value="TreeGrafter"/>
</dbReference>
<keyword evidence="1" id="KW-0560">Oxidoreductase</keyword>
<dbReference type="PANTHER" id="PTHR10996:SF277">
    <property type="entry name" value="GLYOXYLATE REDUCTASE_HYDROXYPYRUVATE REDUCTASE"/>
    <property type="match status" value="1"/>
</dbReference>
<dbReference type="Pfam" id="PF02826">
    <property type="entry name" value="2-Hacid_dh_C"/>
    <property type="match status" value="1"/>
</dbReference>
<dbReference type="GO" id="GO:0051287">
    <property type="term" value="F:NAD binding"/>
    <property type="evidence" value="ECO:0007669"/>
    <property type="project" value="InterPro"/>
</dbReference>
<dbReference type="OMA" id="QITPHNA"/>
<evidence type="ECO:0000313" key="3">
    <source>
        <dbReference type="EMBL" id="OJT03439.1"/>
    </source>
</evidence>
<dbReference type="EMBL" id="MNAD01001612">
    <property type="protein sequence ID" value="OJT03439.1"/>
    <property type="molecule type" value="Genomic_DNA"/>
</dbReference>
<gene>
    <name evidence="3" type="ORF">TRAPUB_5858</name>
</gene>
<dbReference type="GO" id="GO:0005829">
    <property type="term" value="C:cytosol"/>
    <property type="evidence" value="ECO:0007669"/>
    <property type="project" value="TreeGrafter"/>
</dbReference>
<name>A0A1M2V755_TRAPU</name>
<dbReference type="InterPro" id="IPR029753">
    <property type="entry name" value="D-isomer_DH_CS"/>
</dbReference>
<protein>
    <submittedName>
        <fullName evidence="3">Glyoxylate reductase</fullName>
    </submittedName>
</protein>
<dbReference type="STRING" id="154538.A0A1M2V755"/>
<dbReference type="Proteomes" id="UP000184267">
    <property type="component" value="Unassembled WGS sequence"/>
</dbReference>
<dbReference type="PROSITE" id="PS00671">
    <property type="entry name" value="D_2_HYDROXYACID_DH_3"/>
    <property type="match status" value="1"/>
</dbReference>
<keyword evidence="4" id="KW-1185">Reference proteome</keyword>
<evidence type="ECO:0000259" key="2">
    <source>
        <dbReference type="Pfam" id="PF02826"/>
    </source>
</evidence>